<dbReference type="InterPro" id="IPR023198">
    <property type="entry name" value="PGP-like_dom2"/>
</dbReference>
<keyword evidence="2" id="KW-1185">Reference proteome</keyword>
<name>A0AAX6MXY0_9PEZI</name>
<dbReference type="Gene3D" id="3.40.50.1000">
    <property type="entry name" value="HAD superfamily/HAD-like"/>
    <property type="match status" value="1"/>
</dbReference>
<dbReference type="NCBIfam" id="TIGR01509">
    <property type="entry name" value="HAD-SF-IA-v3"/>
    <property type="match status" value="1"/>
</dbReference>
<dbReference type="PRINTS" id="PR00413">
    <property type="entry name" value="HADHALOGNASE"/>
</dbReference>
<dbReference type="SFLD" id="SFLDG01129">
    <property type="entry name" value="C1.5:_HAD__Beta-PGM__Phosphata"/>
    <property type="match status" value="1"/>
</dbReference>
<dbReference type="SUPFAM" id="SSF56784">
    <property type="entry name" value="HAD-like"/>
    <property type="match status" value="1"/>
</dbReference>
<dbReference type="Proteomes" id="UP001369815">
    <property type="component" value="Unassembled WGS sequence"/>
</dbReference>
<dbReference type="AlphaFoldDB" id="A0AAX6MXY0"/>
<proteinExistence type="predicted"/>
<comment type="caution">
    <text evidence="1">The sequence shown here is derived from an EMBL/GenBank/DDBJ whole genome shotgun (WGS) entry which is preliminary data.</text>
</comment>
<dbReference type="SFLD" id="SFLDS00003">
    <property type="entry name" value="Haloacid_Dehalogenase"/>
    <property type="match status" value="1"/>
</dbReference>
<accession>A0AAX6MXY0</accession>
<sequence length="252" mass="28427">MDFLQAPPRGLVFDLGDVLFTWSANTTTSIPAQKLRAILSTPIWYSYERGEISRDVCYELSAQQFSLPAPEIAEAFAQARESLQPDHAIVSFLRELKKDPSIHVYAMSNIGKEDFEEIATKTDWEIFDRVFTSATVGMRKPELRFYCHVLDHINLAGNQVVFIDDKEENVSGAQAVGIRGFVFGKPTTHMLHEMLNSPAGKGWRYLFQNVKQCSSITDGGIVFVDNFAKLLVADILKDRYVRNFQAPERNAG</sequence>
<evidence type="ECO:0000313" key="2">
    <source>
        <dbReference type="Proteomes" id="UP001369815"/>
    </source>
</evidence>
<protein>
    <submittedName>
        <fullName evidence="1">Uncharacterized protein</fullName>
    </submittedName>
</protein>
<reference evidence="1 2" key="1">
    <citation type="journal article" date="2024" name="Front Chem Biol">
        <title>Unveiling the potential of Daldinia eschscholtzii MFLUCC 19-0629 through bioactivity and bioinformatics studies for enhanced sustainable agriculture production.</title>
        <authorList>
            <person name="Brooks S."/>
            <person name="Weaver J.A."/>
            <person name="Klomchit A."/>
            <person name="Alharthi S.A."/>
            <person name="Onlamun T."/>
            <person name="Nurani R."/>
            <person name="Vong T.K."/>
            <person name="Alberti F."/>
            <person name="Greco C."/>
        </authorList>
    </citation>
    <scope>NUCLEOTIDE SEQUENCE [LARGE SCALE GENOMIC DNA]</scope>
    <source>
        <strain evidence="1">MFLUCC 19-0629</strain>
    </source>
</reference>
<dbReference type="InterPro" id="IPR023214">
    <property type="entry name" value="HAD_sf"/>
</dbReference>
<dbReference type="PANTHER" id="PTHR43611">
    <property type="entry name" value="ALPHA-D-GLUCOSE 1-PHOSPHATE PHOSPHATASE"/>
    <property type="match status" value="1"/>
</dbReference>
<organism evidence="1 2">
    <name type="scientific">Daldinia eschscholtzii</name>
    <dbReference type="NCBI Taxonomy" id="292717"/>
    <lineage>
        <taxon>Eukaryota</taxon>
        <taxon>Fungi</taxon>
        <taxon>Dikarya</taxon>
        <taxon>Ascomycota</taxon>
        <taxon>Pezizomycotina</taxon>
        <taxon>Sordariomycetes</taxon>
        <taxon>Xylariomycetidae</taxon>
        <taxon>Xylariales</taxon>
        <taxon>Hypoxylaceae</taxon>
        <taxon>Daldinia</taxon>
    </lineage>
</organism>
<evidence type="ECO:0000313" key="1">
    <source>
        <dbReference type="EMBL" id="KAK6957283.1"/>
    </source>
</evidence>
<dbReference type="InterPro" id="IPR006439">
    <property type="entry name" value="HAD-SF_hydro_IA"/>
</dbReference>
<gene>
    <name evidence="1" type="ORF">Daesc_000065</name>
</gene>
<dbReference type="EMBL" id="JBANMG010000001">
    <property type="protein sequence ID" value="KAK6957283.1"/>
    <property type="molecule type" value="Genomic_DNA"/>
</dbReference>
<dbReference type="PANTHER" id="PTHR43611:SF3">
    <property type="entry name" value="FLAVIN MONONUCLEOTIDE HYDROLASE 1, CHLOROPLATIC"/>
    <property type="match status" value="1"/>
</dbReference>
<dbReference type="Pfam" id="PF00702">
    <property type="entry name" value="Hydrolase"/>
    <property type="match status" value="1"/>
</dbReference>
<dbReference type="Gene3D" id="1.10.150.240">
    <property type="entry name" value="Putative phosphatase, domain 2"/>
    <property type="match status" value="1"/>
</dbReference>
<dbReference type="GO" id="GO:0016791">
    <property type="term" value="F:phosphatase activity"/>
    <property type="evidence" value="ECO:0007669"/>
    <property type="project" value="UniProtKB-ARBA"/>
</dbReference>
<dbReference type="InterPro" id="IPR036412">
    <property type="entry name" value="HAD-like_sf"/>
</dbReference>